<reference evidence="16 20" key="2">
    <citation type="submission" date="2014-05" db="EMBL/GenBank/DDBJ databases">
        <title>Pseudomonas simiae WCS417.</title>
        <authorList>
            <person name="Berendsen R.L."/>
        </authorList>
    </citation>
    <scope>NUCLEOTIDE SEQUENCE [LARGE SCALE GENOMIC DNA]</scope>
    <source>
        <strain evidence="16 20">WCS417</strain>
    </source>
</reference>
<evidence type="ECO:0000313" key="18">
    <source>
        <dbReference type="EMBL" id="MCF5319543.1"/>
    </source>
</evidence>
<evidence type="ECO:0000259" key="12">
    <source>
        <dbReference type="PROSITE" id="PS50109"/>
    </source>
</evidence>
<dbReference type="Gene3D" id="2.30.30.40">
    <property type="entry name" value="SH3 Domains"/>
    <property type="match status" value="1"/>
</dbReference>
<dbReference type="InterPro" id="IPR036641">
    <property type="entry name" value="HPT_dom_sf"/>
</dbReference>
<evidence type="ECO:0000313" key="19">
    <source>
        <dbReference type="Proteomes" id="UP000016504"/>
    </source>
</evidence>
<dbReference type="eggNOG" id="COG2198">
    <property type="taxonomic scope" value="Bacteria"/>
</dbReference>
<dbReference type="OrthoDB" id="9803176at2"/>
<reference evidence="17 19" key="1">
    <citation type="submission" date="2013-08" db="EMBL/GenBank/DDBJ databases">
        <title>Biodegradation of aromatic compounds in biofilm forming Pseudomonas isolated from sewage sludge.</title>
        <authorList>
            <person name="Qureshi A."/>
            <person name="Ghosh S."/>
            <person name="Khardenavis A.A."/>
            <person name="Kapley A."/>
            <person name="Purohit H.J."/>
        </authorList>
    </citation>
    <scope>NUCLEOTIDE SEQUENCE [LARGE SCALE GENOMIC DNA]</scope>
    <source>
        <strain evidence="17 19">EGD-AQ6</strain>
    </source>
</reference>
<dbReference type="PROSITE" id="PS50110">
    <property type="entry name" value="RESPONSE_REGULATORY"/>
    <property type="match status" value="1"/>
</dbReference>
<comment type="catalytic activity">
    <reaction evidence="1">
        <text>ATP + protein L-histidine = ADP + protein N-phospho-L-histidine.</text>
        <dbReference type="EC" id="2.7.13.3"/>
    </reaction>
</comment>
<dbReference type="Gene3D" id="3.40.50.2300">
    <property type="match status" value="1"/>
</dbReference>
<dbReference type="Proteomes" id="UP000016504">
    <property type="component" value="Unassembled WGS sequence"/>
</dbReference>
<dbReference type="AlphaFoldDB" id="A0A1N7TYP3"/>
<dbReference type="PROSITE" id="PS50851">
    <property type="entry name" value="CHEW"/>
    <property type="match status" value="1"/>
</dbReference>
<dbReference type="SMART" id="SM00448">
    <property type="entry name" value="REC"/>
    <property type="match status" value="1"/>
</dbReference>
<reference evidence="18 21" key="3">
    <citation type="submission" date="2019-11" db="EMBL/GenBank/DDBJ databases">
        <title>Epiphytic Pseudomonas syringae from cherry orchards.</title>
        <authorList>
            <person name="Hulin M.T."/>
        </authorList>
    </citation>
    <scope>NUCLEOTIDE SEQUENCE [LARGE SCALE GENOMIC DNA]</scope>
    <source>
        <strain evidence="18 21">PA-5-11C</strain>
    </source>
</reference>
<dbReference type="GO" id="GO:0006935">
    <property type="term" value="P:chemotaxis"/>
    <property type="evidence" value="ECO:0007669"/>
    <property type="project" value="InterPro"/>
</dbReference>
<dbReference type="PATRIC" id="fig|1390371.3.peg.3544"/>
<evidence type="ECO:0000259" key="14">
    <source>
        <dbReference type="PROSITE" id="PS50851"/>
    </source>
</evidence>
<dbReference type="InterPro" id="IPR001789">
    <property type="entry name" value="Sig_transdc_resp-reg_receiver"/>
</dbReference>
<dbReference type="EMBL" id="CP007637">
    <property type="protein sequence ID" value="AIB35127.1"/>
    <property type="molecule type" value="Genomic_DNA"/>
</dbReference>
<dbReference type="Proteomes" id="UP000814078">
    <property type="component" value="Unassembled WGS sequence"/>
</dbReference>
<keyword evidence="5" id="KW-0808">Transferase</keyword>
<keyword evidence="6" id="KW-0418">Kinase</keyword>
<evidence type="ECO:0000256" key="11">
    <source>
        <dbReference type="SAM" id="Coils"/>
    </source>
</evidence>
<keyword evidence="21" id="KW-1185">Reference proteome</keyword>
<dbReference type="Gene3D" id="3.30.565.10">
    <property type="entry name" value="Histidine kinase-like ATPase, C-terminal domain"/>
    <property type="match status" value="1"/>
</dbReference>
<proteinExistence type="predicted"/>
<keyword evidence="11" id="KW-0175">Coiled coil</keyword>
<dbReference type="EMBL" id="AVQG01000023">
    <property type="protein sequence ID" value="ERH56357.1"/>
    <property type="molecule type" value="Genomic_DNA"/>
</dbReference>
<dbReference type="InterPro" id="IPR003594">
    <property type="entry name" value="HATPase_dom"/>
</dbReference>
<evidence type="ECO:0000256" key="7">
    <source>
        <dbReference type="ARBA" id="ARBA00023012"/>
    </source>
</evidence>
<dbReference type="SMART" id="SM00387">
    <property type="entry name" value="HATPase_c"/>
    <property type="match status" value="1"/>
</dbReference>
<dbReference type="eggNOG" id="COG0745">
    <property type="taxonomic scope" value="Bacteria"/>
</dbReference>
<protein>
    <recommendedName>
        <fullName evidence="3">Chemotaxis protein CheA</fullName>
        <ecNumber evidence="2">2.7.13.3</ecNumber>
    </recommendedName>
</protein>
<dbReference type="EMBL" id="WKCM01000022">
    <property type="protein sequence ID" value="MCF5319543.1"/>
    <property type="molecule type" value="Genomic_DNA"/>
</dbReference>
<dbReference type="CDD" id="cd19924">
    <property type="entry name" value="REC_CheV-like"/>
    <property type="match status" value="1"/>
</dbReference>
<feature type="coiled-coil region" evidence="11">
    <location>
        <begin position="235"/>
        <end position="262"/>
    </location>
</feature>
<keyword evidence="4 10" id="KW-0597">Phosphoprotein</keyword>
<evidence type="ECO:0000256" key="6">
    <source>
        <dbReference type="ARBA" id="ARBA00022777"/>
    </source>
</evidence>
<keyword evidence="7" id="KW-0902">Two-component regulatory system</keyword>
<dbReference type="FunFam" id="3.30.565.10:FF:000016">
    <property type="entry name" value="Chemotaxis protein CheA, putative"/>
    <property type="match status" value="1"/>
</dbReference>
<dbReference type="EC" id="2.7.13.3" evidence="2"/>
<evidence type="ECO:0000313" key="21">
    <source>
        <dbReference type="Proteomes" id="UP000814078"/>
    </source>
</evidence>
<dbReference type="InterPro" id="IPR005467">
    <property type="entry name" value="His_kinase_dom"/>
</dbReference>
<dbReference type="Pfam" id="PF02518">
    <property type="entry name" value="HATPase_c"/>
    <property type="match status" value="1"/>
</dbReference>
<evidence type="ECO:0000256" key="3">
    <source>
        <dbReference type="ARBA" id="ARBA00021495"/>
    </source>
</evidence>
<name>A0A1N7TYP3_9PSED</name>
<dbReference type="InterPro" id="IPR004358">
    <property type="entry name" value="Sig_transdc_His_kin-like_C"/>
</dbReference>
<dbReference type="Pfam" id="PF01584">
    <property type="entry name" value="CheW"/>
    <property type="match status" value="1"/>
</dbReference>
<evidence type="ECO:0000256" key="5">
    <source>
        <dbReference type="ARBA" id="ARBA00022679"/>
    </source>
</evidence>
<dbReference type="PANTHER" id="PTHR43395">
    <property type="entry name" value="SENSOR HISTIDINE KINASE CHEA"/>
    <property type="match status" value="1"/>
</dbReference>
<feature type="domain" description="HPt" evidence="15">
    <location>
        <begin position="4"/>
        <end position="108"/>
    </location>
</feature>
<dbReference type="Gene3D" id="1.20.120.160">
    <property type="entry name" value="HPT domain"/>
    <property type="match status" value="1"/>
</dbReference>
<dbReference type="RefSeq" id="WP_010212643.1">
    <property type="nucleotide sequence ID" value="NZ_AVQG01000023.1"/>
</dbReference>
<accession>U1UMV0</accession>
<feature type="domain" description="Response regulatory" evidence="13">
    <location>
        <begin position="632"/>
        <end position="748"/>
    </location>
</feature>
<dbReference type="PROSITE" id="PS50894">
    <property type="entry name" value="HPT"/>
    <property type="match status" value="1"/>
</dbReference>
<feature type="modified residue" description="4-aspartylphosphate" evidence="10">
    <location>
        <position position="681"/>
    </location>
</feature>
<dbReference type="InterPro" id="IPR008207">
    <property type="entry name" value="Sig_transdc_His_kin_Hpt_dom"/>
</dbReference>
<dbReference type="InterPro" id="IPR002545">
    <property type="entry name" value="CheW-lke_dom"/>
</dbReference>
<sequence length="754" mass="83301">MTPDQMRDASLLELFSLEADAQTQVLSAGLLALERNPTQADQLEACMRAAHSLKGAARIVGVDAGVSVSHVMEDCLVSAQESRLYLQPEHIDALLQGTDLLMRIATPGNNVGPADIEAYVALMERLLDPSQAPVKAPPPEPVPVVEALPPEPEPAPPVVAEPPRHNKRMTEGGERVLRVTAERLNSLLDLSSKSLVETQRLKPYLASLQRLKRIQSQSVRALDTLDGQLKTENLNLEAQEALADTRRLLSEAQALLAEKTAELDEFGWQAGQRAQVLYDTALACRMRPFADVLAGQVRMVRDLGRSLGKQVRLEIEGDKTQVDRDVLEKLEAPLTHLLRNAVDHGIEMPEQRLLAGKPAEGLIRLRASHQAGLLVLELSDDGNGVDLERLRGTIVDRHLSPLETAQRLSEEELLTFLFLPGFSLRDKVTEVSGRGVGLDAVQHMVRQLRGAVVLEQTAGQGSRFHLEVPLTLSVVRSLVVEVGEEAYAFPLAHIERMCDLAPDDIVQLEGRQHFWHEGRHVGLVAASQLLQRPTGQNPSDTLKVVVIRERDAVYGIAVERFIGERTLVVLPLDDRLGKVQDISAGALLDDGSVVLIVDVEDMLRSVDKLLNTGRLERIARRSQQSTEAPRKRVLVVDDSLTVRELQRKLLLNRGYEVAVAVDGMDGWNALRSEDFDLLITDIDMPRMDGIELVTLLRRDSRLQSLPVMVVSYKDREEDRRRGLDAGADYYLAKASFHDDALLDAVMELIGGARA</sequence>
<evidence type="ECO:0000313" key="17">
    <source>
        <dbReference type="EMBL" id="ERH56357.1"/>
    </source>
</evidence>
<evidence type="ECO:0000256" key="2">
    <source>
        <dbReference type="ARBA" id="ARBA00012438"/>
    </source>
</evidence>
<evidence type="ECO:0000313" key="20">
    <source>
        <dbReference type="Proteomes" id="UP000027308"/>
    </source>
</evidence>
<dbReference type="InterPro" id="IPR036890">
    <property type="entry name" value="HATPase_C_sf"/>
</dbReference>
<feature type="domain" description="CheW-like" evidence="14">
    <location>
        <begin position="474"/>
        <end position="608"/>
    </location>
</feature>
<comment type="function">
    <text evidence="8">Involved in the transmission of sensory signals from the chemoreceptors to the flagellar motors. CheA is autophosphorylated; it can transfer its phosphate group to either CheB or CheY.</text>
</comment>
<dbReference type="SUPFAM" id="SSF52172">
    <property type="entry name" value="CheY-like"/>
    <property type="match status" value="1"/>
</dbReference>
<dbReference type="PROSITE" id="PS50109">
    <property type="entry name" value="HIS_KIN"/>
    <property type="match status" value="1"/>
</dbReference>
<evidence type="ECO:0000256" key="4">
    <source>
        <dbReference type="ARBA" id="ARBA00022553"/>
    </source>
</evidence>
<dbReference type="SUPFAM" id="SSF55874">
    <property type="entry name" value="ATPase domain of HSP90 chaperone/DNA topoisomerase II/histidine kinase"/>
    <property type="match status" value="1"/>
</dbReference>
<accession>A0A1N7TYP3</accession>
<evidence type="ECO:0000259" key="13">
    <source>
        <dbReference type="PROSITE" id="PS50110"/>
    </source>
</evidence>
<evidence type="ECO:0000256" key="1">
    <source>
        <dbReference type="ARBA" id="ARBA00000085"/>
    </source>
</evidence>
<dbReference type="Pfam" id="PF01627">
    <property type="entry name" value="Hpt"/>
    <property type="match status" value="1"/>
</dbReference>
<dbReference type="InterPro" id="IPR011006">
    <property type="entry name" value="CheY-like_superfamily"/>
</dbReference>
<dbReference type="eggNOG" id="COG0643">
    <property type="taxonomic scope" value="Bacteria"/>
</dbReference>
<evidence type="ECO:0000256" key="8">
    <source>
        <dbReference type="ARBA" id="ARBA00035100"/>
    </source>
</evidence>
<feature type="modified residue" description="Phosphohistidine" evidence="9">
    <location>
        <position position="51"/>
    </location>
</feature>
<dbReference type="CDD" id="cd00088">
    <property type="entry name" value="HPT"/>
    <property type="match status" value="1"/>
</dbReference>
<organism evidence="16 20">
    <name type="scientific">Pseudomonas simiae</name>
    <dbReference type="NCBI Taxonomy" id="321846"/>
    <lineage>
        <taxon>Bacteria</taxon>
        <taxon>Pseudomonadati</taxon>
        <taxon>Pseudomonadota</taxon>
        <taxon>Gammaproteobacteria</taxon>
        <taxon>Pseudomonadales</taxon>
        <taxon>Pseudomonadaceae</taxon>
        <taxon>Pseudomonas</taxon>
    </lineage>
</organism>
<evidence type="ECO:0000313" key="16">
    <source>
        <dbReference type="EMBL" id="AIB35127.1"/>
    </source>
</evidence>
<evidence type="ECO:0000259" key="15">
    <source>
        <dbReference type="PROSITE" id="PS50894"/>
    </source>
</evidence>
<dbReference type="Proteomes" id="UP000027308">
    <property type="component" value="Chromosome"/>
</dbReference>
<gene>
    <name evidence="18" type="ORF">GIW13_14760</name>
    <name evidence="17" type="ORF">O204_05100</name>
    <name evidence="16" type="ORF">PS417_05980</name>
</gene>
<dbReference type="InterPro" id="IPR051315">
    <property type="entry name" value="Bact_Chemotaxis_CheA"/>
</dbReference>
<evidence type="ECO:0000256" key="9">
    <source>
        <dbReference type="PROSITE-ProRule" id="PRU00110"/>
    </source>
</evidence>
<evidence type="ECO:0000256" key="10">
    <source>
        <dbReference type="PROSITE-ProRule" id="PRU00169"/>
    </source>
</evidence>
<dbReference type="GO" id="GO:0000155">
    <property type="term" value="F:phosphorelay sensor kinase activity"/>
    <property type="evidence" value="ECO:0007669"/>
    <property type="project" value="UniProtKB-ARBA"/>
</dbReference>
<dbReference type="InterPro" id="IPR036061">
    <property type="entry name" value="CheW-like_dom_sf"/>
</dbReference>
<dbReference type="SMART" id="SM00260">
    <property type="entry name" value="CheW"/>
    <property type="match status" value="1"/>
</dbReference>
<dbReference type="PRINTS" id="PR00344">
    <property type="entry name" value="BCTRLSENSOR"/>
</dbReference>
<feature type="domain" description="Histidine kinase" evidence="12">
    <location>
        <begin position="233"/>
        <end position="472"/>
    </location>
</feature>
<dbReference type="SUPFAM" id="SSF50341">
    <property type="entry name" value="CheW-like"/>
    <property type="match status" value="1"/>
</dbReference>
<dbReference type="Pfam" id="PF00072">
    <property type="entry name" value="Response_reg"/>
    <property type="match status" value="1"/>
</dbReference>
<dbReference type="SMART" id="SM00073">
    <property type="entry name" value="HPT"/>
    <property type="match status" value="1"/>
</dbReference>
<dbReference type="PANTHER" id="PTHR43395:SF1">
    <property type="entry name" value="CHEMOTAXIS PROTEIN CHEA"/>
    <property type="match status" value="1"/>
</dbReference>
<dbReference type="SUPFAM" id="SSF47226">
    <property type="entry name" value="Histidine-containing phosphotransfer domain, HPT domain"/>
    <property type="match status" value="1"/>
</dbReference>